<evidence type="ECO:0000313" key="3">
    <source>
        <dbReference type="Proteomes" id="UP000527616"/>
    </source>
</evidence>
<dbReference type="EMBL" id="JACBZS010000001">
    <property type="protein sequence ID" value="NYI70142.1"/>
    <property type="molecule type" value="Genomic_DNA"/>
</dbReference>
<dbReference type="Proteomes" id="UP000527616">
    <property type="component" value="Unassembled WGS sequence"/>
</dbReference>
<organism evidence="2 3">
    <name type="scientific">Naumannella cuiyingiana</name>
    <dbReference type="NCBI Taxonomy" id="1347891"/>
    <lineage>
        <taxon>Bacteria</taxon>
        <taxon>Bacillati</taxon>
        <taxon>Actinomycetota</taxon>
        <taxon>Actinomycetes</taxon>
        <taxon>Propionibacteriales</taxon>
        <taxon>Propionibacteriaceae</taxon>
        <taxon>Naumannella</taxon>
    </lineage>
</organism>
<evidence type="ECO:0000313" key="2">
    <source>
        <dbReference type="EMBL" id="NYI70142.1"/>
    </source>
</evidence>
<comment type="caution">
    <text evidence="2">The sequence shown here is derived from an EMBL/GenBank/DDBJ whole genome shotgun (WGS) entry which is preliminary data.</text>
</comment>
<evidence type="ECO:0000256" key="1">
    <source>
        <dbReference type="SAM" id="MobiDB-lite"/>
    </source>
</evidence>
<dbReference type="InterPro" id="IPR010144">
    <property type="entry name" value="CRISPR-assoc_prot_Csd1-typ"/>
</dbReference>
<dbReference type="RefSeq" id="WP_179444126.1">
    <property type="nucleotide sequence ID" value="NZ_JACBZS010000001.1"/>
</dbReference>
<name>A0A7Z0D779_9ACTN</name>
<gene>
    <name evidence="2" type="ORF">GGQ54_000702</name>
</gene>
<keyword evidence="3" id="KW-1185">Reference proteome</keyword>
<feature type="region of interest" description="Disordered" evidence="1">
    <location>
        <begin position="598"/>
        <end position="625"/>
    </location>
</feature>
<reference evidence="2 3" key="1">
    <citation type="submission" date="2020-07" db="EMBL/GenBank/DDBJ databases">
        <title>Sequencing the genomes of 1000 actinobacteria strains.</title>
        <authorList>
            <person name="Klenk H.-P."/>
        </authorList>
    </citation>
    <scope>NUCLEOTIDE SEQUENCE [LARGE SCALE GENOMIC DNA]</scope>
    <source>
        <strain evidence="2 3">DSM 103164</strain>
    </source>
</reference>
<proteinExistence type="predicted"/>
<protein>
    <submittedName>
        <fullName evidence="2">CRISPR-associated protein Csd1</fullName>
    </submittedName>
</protein>
<dbReference type="Pfam" id="PF09709">
    <property type="entry name" value="Cas_Csd1"/>
    <property type="match status" value="1"/>
</dbReference>
<accession>A0A7Z0D779</accession>
<dbReference type="AlphaFoldDB" id="A0A7Z0D779"/>
<sequence length="625" mass="68046">MMLLQALTAAAGERAPIGYAKKPIGFLLQVNPRHPAAQLTSLYEQNPAGDGKRPVAPSRWVPNLTRANNPPPLFACDNAAFVLGLPKVAKEPAAQPKEDATARAKNEAFVELLGEYCAATSDRDADQIIAWYREGKPGLDTAIAALPESLRKRLNVDLIAVAVQRRPPLYAKPEGQAFWESRVMGSEDAATGVCLVCGRTRPLVSTLPQSIAGGLVPATKTANVALLSGNFPAAQRGATGKGLRSAPICAECGLAVIDAFNRLAGSDDHRWGRPDEDRATIWWLRGGDRGDEELTQQLEEPEPQWVQQFLSTLDKPSSLTGRDIRADRFYALTFSGNVARLVIRGWIDLPLIEMRANVAAWFRDVAVEYGDQSPYSSLGAVASSLGTMVRRDGRWTAPAPEGAREALLRVAVAGARVPTNYLLTAIGRAKAEVTHLTSADRLTVHIARRRMHARVGLFKLILNRTYLQEDQLSTELDPDRKDKSYLSGRLFAVREALQRRAVRGVTSTITNRYFERAVSNPATTEKTLATLAHQHLAALRRTESGRGAAVSIGRLLTELESTMGDAPSRQTAEQEAAWICGYFQQRQHDFAKAAEYRAAKLAGQSPPDHDPNSTADAANPEGTDE</sequence>
<dbReference type="NCBIfam" id="TIGR01863">
    <property type="entry name" value="cas_Csd1"/>
    <property type="match status" value="1"/>
</dbReference>